<feature type="region of interest" description="Disordered" evidence="2">
    <location>
        <begin position="81"/>
        <end position="143"/>
    </location>
</feature>
<evidence type="ECO:0000313" key="4">
    <source>
        <dbReference type="Proteomes" id="UP000606193"/>
    </source>
</evidence>
<dbReference type="InterPro" id="IPR018337">
    <property type="entry name" value="Cell_wall/Cho-bd_repeat"/>
</dbReference>
<dbReference type="RefSeq" id="WP_249297019.1">
    <property type="nucleotide sequence ID" value="NZ_JACRSX010000001.1"/>
</dbReference>
<comment type="caution">
    <text evidence="3">The sequence shown here is derived from an EMBL/GenBank/DDBJ whole genome shotgun (WGS) entry which is preliminary data.</text>
</comment>
<sequence length="365" mass="41139">MRGNRQTRDRSVWLGVTVALVLGILCGGSMDISRSYAAEGIGSRQEAVRKNAGAAAWHQELYYSSGGIFRVSGTELWKGTAGEQTAAPVEGSPPAEMAGSVTEPVGTVTPAGETEPPKESVQPGHTAGPKNSIKPKPTVTPVPGRLVHKKYTTRYVYKGGKKLKKSFLTLKKKTYYFDKNGEMYHGWLKRGGAYYYLDRSTGVLVHHGKADGIRIRKGQAVQTKLSVRKIETMRTAARLLGQITKPSDTREQKKMKCYQYIMKCDYRRYRFLEPIYKKKGWESTFANDIFRHHAGCCVSESSALAFLFHEIGYKDVYVCHDTSHAWVEMNGRVYDNLFSKAKDFWKYYNATYESFGLHPVDKRKI</sequence>
<evidence type="ECO:0008006" key="5">
    <source>
        <dbReference type="Google" id="ProtNLM"/>
    </source>
</evidence>
<dbReference type="Pfam" id="PF19127">
    <property type="entry name" value="Choline_bind_3"/>
    <property type="match status" value="1"/>
</dbReference>
<evidence type="ECO:0000256" key="2">
    <source>
        <dbReference type="SAM" id="MobiDB-lite"/>
    </source>
</evidence>
<keyword evidence="4" id="KW-1185">Reference proteome</keyword>
<proteinExistence type="predicted"/>
<evidence type="ECO:0000313" key="3">
    <source>
        <dbReference type="EMBL" id="MBC8561328.1"/>
    </source>
</evidence>
<dbReference type="Proteomes" id="UP000606193">
    <property type="component" value="Unassembled WGS sequence"/>
</dbReference>
<organism evidence="3 4">
    <name type="scientific">Jutongia huaianensis</name>
    <dbReference type="NCBI Taxonomy" id="2763668"/>
    <lineage>
        <taxon>Bacteria</taxon>
        <taxon>Bacillati</taxon>
        <taxon>Bacillota</taxon>
        <taxon>Clostridia</taxon>
        <taxon>Lachnospirales</taxon>
        <taxon>Lachnospiraceae</taxon>
        <taxon>Jutongia</taxon>
    </lineage>
</organism>
<dbReference type="SUPFAM" id="SSF69360">
    <property type="entry name" value="Cell wall binding repeat"/>
    <property type="match status" value="1"/>
</dbReference>
<accession>A0ABR7MYA8</accession>
<name>A0ABR7MYA8_9FIRM</name>
<keyword evidence="1" id="KW-0677">Repeat</keyword>
<evidence type="ECO:0000256" key="1">
    <source>
        <dbReference type="ARBA" id="ARBA00022737"/>
    </source>
</evidence>
<protein>
    <recommendedName>
        <fullName evidence="5">Cell wall-binding repeat protein</fullName>
    </recommendedName>
</protein>
<dbReference type="Gene3D" id="2.10.270.10">
    <property type="entry name" value="Cholin Binding"/>
    <property type="match status" value="1"/>
</dbReference>
<gene>
    <name evidence="3" type="ORF">H8704_01555</name>
</gene>
<reference evidence="3 4" key="1">
    <citation type="submission" date="2020-08" db="EMBL/GenBank/DDBJ databases">
        <title>Genome public.</title>
        <authorList>
            <person name="Liu C."/>
            <person name="Sun Q."/>
        </authorList>
    </citation>
    <scope>NUCLEOTIDE SEQUENCE [LARGE SCALE GENOMIC DNA]</scope>
    <source>
        <strain evidence="3 4">NSJ-37</strain>
    </source>
</reference>
<dbReference type="EMBL" id="JACRSX010000001">
    <property type="protein sequence ID" value="MBC8561328.1"/>
    <property type="molecule type" value="Genomic_DNA"/>
</dbReference>